<evidence type="ECO:0000256" key="1">
    <source>
        <dbReference type="ARBA" id="ARBA00003273"/>
    </source>
</evidence>
<dbReference type="PANTHER" id="PTHR12147">
    <property type="entry name" value="METALLOPEPTIDASE M28 FAMILY MEMBER"/>
    <property type="match status" value="1"/>
</dbReference>
<dbReference type="InterPro" id="IPR007484">
    <property type="entry name" value="Peptidase_M28"/>
</dbReference>
<dbReference type="Pfam" id="PF04389">
    <property type="entry name" value="Peptidase_M28"/>
    <property type="match status" value="1"/>
</dbReference>
<feature type="transmembrane region" description="Helical" evidence="9">
    <location>
        <begin position="338"/>
        <end position="359"/>
    </location>
</feature>
<dbReference type="Proteomes" id="UP000273405">
    <property type="component" value="Unassembled WGS sequence"/>
</dbReference>
<evidence type="ECO:0000256" key="2">
    <source>
        <dbReference type="ARBA" id="ARBA00004128"/>
    </source>
</evidence>
<reference evidence="12" key="1">
    <citation type="submission" date="2018-09" db="EMBL/GenBank/DDBJ databases">
        <authorList>
            <person name="Livingstone P.G."/>
            <person name="Whitworth D.E."/>
        </authorList>
    </citation>
    <scope>NUCLEOTIDE SEQUENCE [LARGE SCALE GENOMIC DNA]</scope>
    <source>
        <strain evidence="12">CA040B</strain>
    </source>
</reference>
<feature type="transmembrane region" description="Helical" evidence="9">
    <location>
        <begin position="469"/>
        <end position="487"/>
    </location>
</feature>
<gene>
    <name evidence="11" type="ORF">D7X12_20405</name>
</gene>
<feature type="transmembrane region" description="Helical" evidence="9">
    <location>
        <begin position="494"/>
        <end position="522"/>
    </location>
</feature>
<evidence type="ECO:0000256" key="3">
    <source>
        <dbReference type="ARBA" id="ARBA00010918"/>
    </source>
</evidence>
<dbReference type="Gene3D" id="3.40.630.10">
    <property type="entry name" value="Zn peptidases"/>
    <property type="match status" value="1"/>
</dbReference>
<dbReference type="GO" id="GO:0006508">
    <property type="term" value="P:proteolysis"/>
    <property type="evidence" value="ECO:0007669"/>
    <property type="project" value="InterPro"/>
</dbReference>
<dbReference type="GO" id="GO:0005774">
    <property type="term" value="C:vacuolar membrane"/>
    <property type="evidence" value="ECO:0007669"/>
    <property type="project" value="UniProtKB-SubCell"/>
</dbReference>
<comment type="subcellular location">
    <subcellularLocation>
        <location evidence="2">Vacuole membrane</location>
        <topology evidence="2">Multi-pass membrane protein</topology>
    </subcellularLocation>
</comment>
<keyword evidence="5" id="KW-0926">Vacuole</keyword>
<comment type="caution">
    <text evidence="11">The sequence shown here is derived from an EMBL/GenBank/DDBJ whole genome shotgun (WGS) entry which is preliminary data.</text>
</comment>
<keyword evidence="12" id="KW-1185">Reference proteome</keyword>
<feature type="transmembrane region" description="Helical" evidence="9">
    <location>
        <begin position="528"/>
        <end position="549"/>
    </location>
</feature>
<protein>
    <recommendedName>
        <fullName evidence="4">Vacuolar membrane protease</fullName>
    </recommendedName>
    <alternativeName>
        <fullName evidence="8">FXNA-related family protease 1</fullName>
    </alternativeName>
</protein>
<feature type="transmembrane region" description="Helical" evidence="9">
    <location>
        <begin position="21"/>
        <end position="38"/>
    </location>
</feature>
<dbReference type="AlphaFoldDB" id="A0A3A8NKY7"/>
<dbReference type="InterPro" id="IPR045175">
    <property type="entry name" value="M28_fam"/>
</dbReference>
<evidence type="ECO:0000256" key="8">
    <source>
        <dbReference type="ARBA" id="ARBA00031512"/>
    </source>
</evidence>
<evidence type="ECO:0000256" key="5">
    <source>
        <dbReference type="ARBA" id="ARBA00022554"/>
    </source>
</evidence>
<dbReference type="EMBL" id="RAWG01000127">
    <property type="protein sequence ID" value="RKH40622.1"/>
    <property type="molecule type" value="Genomic_DNA"/>
</dbReference>
<evidence type="ECO:0000313" key="11">
    <source>
        <dbReference type="EMBL" id="RKH40622.1"/>
    </source>
</evidence>
<evidence type="ECO:0000256" key="6">
    <source>
        <dbReference type="ARBA" id="ARBA00022989"/>
    </source>
</evidence>
<keyword evidence="6 9" id="KW-1133">Transmembrane helix</keyword>
<accession>A0A3A8NKY7</accession>
<evidence type="ECO:0000256" key="9">
    <source>
        <dbReference type="SAM" id="Phobius"/>
    </source>
</evidence>
<dbReference type="PANTHER" id="PTHR12147:SF58">
    <property type="entry name" value="VACUOLAR MEMBRANE PROTEASE"/>
    <property type="match status" value="1"/>
</dbReference>
<feature type="transmembrane region" description="Helical" evidence="9">
    <location>
        <begin position="556"/>
        <end position="577"/>
    </location>
</feature>
<proteinExistence type="inferred from homology"/>
<feature type="domain" description="Peptidase M28" evidence="10">
    <location>
        <begin position="120"/>
        <end position="307"/>
    </location>
</feature>
<organism evidence="11 12">
    <name type="scientific">Corallococcus sicarius</name>
    <dbReference type="NCBI Taxonomy" id="2316726"/>
    <lineage>
        <taxon>Bacteria</taxon>
        <taxon>Pseudomonadati</taxon>
        <taxon>Myxococcota</taxon>
        <taxon>Myxococcia</taxon>
        <taxon>Myxococcales</taxon>
        <taxon>Cystobacterineae</taxon>
        <taxon>Myxococcaceae</taxon>
        <taxon>Corallococcus</taxon>
    </lineage>
</organism>
<name>A0A3A8NKY7_9BACT</name>
<keyword evidence="9" id="KW-0472">Membrane</keyword>
<comment type="similarity">
    <text evidence="3">Belongs to the peptidase M28 family.</text>
</comment>
<evidence type="ECO:0000256" key="7">
    <source>
        <dbReference type="ARBA" id="ARBA00023180"/>
    </source>
</evidence>
<keyword evidence="9" id="KW-0812">Transmembrane</keyword>
<keyword evidence="11" id="KW-0378">Hydrolase</keyword>
<evidence type="ECO:0000256" key="4">
    <source>
        <dbReference type="ARBA" id="ARBA00017435"/>
    </source>
</evidence>
<keyword evidence="7" id="KW-0325">Glycoprotein</keyword>
<dbReference type="GO" id="GO:0008235">
    <property type="term" value="F:metalloexopeptidase activity"/>
    <property type="evidence" value="ECO:0007669"/>
    <property type="project" value="InterPro"/>
</dbReference>
<comment type="function">
    <text evidence="1">May be involved in vacuolar sorting and osmoregulation.</text>
</comment>
<feature type="transmembrane region" description="Helical" evidence="9">
    <location>
        <begin position="444"/>
        <end position="463"/>
    </location>
</feature>
<sequence>MIRPVNDLKPTDAPARAAPSWRLLVGAWLVLLIVLKLWDLAPPRVMGAQAAPEQFSAERARTDLEALTRAPRPAGTPAHREAREYLLRRLSELGLKGEVQSTSVVSTWWGIPYDAAHADNVMARLPGTDSTGAVLLMAHYDSVPHSPGAGDDASGVAVLLETLRALKATGPLRNDLIFLFTDVEEAGALGAQAFHAQHPWARDVGMVLNFDSRGASGATVLYETSKGNARLIQALAESVPRPAASSLFPEVARRLGHSTDLRVFREAGVPAMNFGFTDSSSHYHTSQDRLDQLDLRSVQHMGMYALALGRTFGDRDLRQLQAEDAVFFDVLLGWMVRYPGFLVLPLAALLLLAQVALMVRARRSGVATFRGIALSALGFLAIIVLATAATYVVLFVLRRVDPSLVMMRDPYDATWYRLGLTGTGAGLTAALYRLLRRWRPAEEVALGALVSWSVLLAVSSVLAPGVSYLFAWPLAGALVGLAALSWARRTGRSFVALGGLLLAAVPVIAIAVPAPFLVFVALQLPRGYMAVTAVALMMGALLPQLELLGAGRSFRLAGLLAFMGVALLGVGLGRSGFSAEKPRPSGLTYAVDQASGQAWWLTTDDEPPAAHARLFPSDTMRPAPGVLSPYDLGDVTRAGSAPVEPLPAPTLELLHEEPAGSGRRLRLKVRSARQAPELTVYVASETTVVRARIDGRDVVESPPHLSNERRPWSFRYLGLPSDGFELVLELADARPVELRVIDRTYSLPGSHEAPDLMSVPFYLAGSTFNSQRFGF</sequence>
<evidence type="ECO:0000259" key="10">
    <source>
        <dbReference type="Pfam" id="PF04389"/>
    </source>
</evidence>
<dbReference type="SUPFAM" id="SSF53187">
    <property type="entry name" value="Zn-dependent exopeptidases"/>
    <property type="match status" value="1"/>
</dbReference>
<evidence type="ECO:0000313" key="12">
    <source>
        <dbReference type="Proteomes" id="UP000273405"/>
    </source>
</evidence>
<feature type="transmembrane region" description="Helical" evidence="9">
    <location>
        <begin position="371"/>
        <end position="394"/>
    </location>
</feature>
<feature type="transmembrane region" description="Helical" evidence="9">
    <location>
        <begin position="414"/>
        <end position="432"/>
    </location>
</feature>